<dbReference type="InterPro" id="IPR011251">
    <property type="entry name" value="Luciferase-like_dom"/>
</dbReference>
<keyword evidence="4" id="KW-0503">Monooxygenase</keyword>
<sequence>MPVPPPGARRQVLLAATFPHSVWVVWDDPRSGSQIDFASFRHAVRTAERGRFDFFLIAETLRLREHAGRLDDLEVAGRPHSPTVMSALAAVTRHIGLVPTMSSTYNEPYELARQIATLDHLSAGRAGWNIVTTADPEAGVNFRRGAHLAHADRYARAEEFVRAATALWAGGTTTPQRHRGTHIDLEGTFTLPPGPQGRPVLVQAGDSADGQAFAARHADIVFSLHDRPADGRRFRTAIRARARALGRDPDSLKVMPGAGFVLGDTAGDAAERSRDVALRQVTPAVALTRIGQLWGADLSGRDPDDPPPPPAGPPGSPAAGLYARAVAEGLSIREVAIRSLLRHTFTGTPAEVAARIDENVQTGAADGYILAGHLNPVGFDEFTDRVVPHLQERGVLRTAYTEGATLRENLGLTARPPGVAR</sequence>
<keyword evidence="3" id="KW-0560">Oxidoreductase</keyword>
<dbReference type="InterPro" id="IPR036661">
    <property type="entry name" value="Luciferase-like_sf"/>
</dbReference>
<keyword evidence="1" id="KW-0285">Flavoprotein</keyword>
<dbReference type="SUPFAM" id="SSF51679">
    <property type="entry name" value="Bacterial luciferase-like"/>
    <property type="match status" value="1"/>
</dbReference>
<evidence type="ECO:0000259" key="7">
    <source>
        <dbReference type="Pfam" id="PF00296"/>
    </source>
</evidence>
<evidence type="ECO:0000256" key="6">
    <source>
        <dbReference type="SAM" id="MobiDB-lite"/>
    </source>
</evidence>
<feature type="region of interest" description="Disordered" evidence="6">
    <location>
        <begin position="296"/>
        <end position="319"/>
    </location>
</feature>
<dbReference type="RefSeq" id="WP_329500652.1">
    <property type="nucleotide sequence ID" value="NZ_CP108460.1"/>
</dbReference>
<evidence type="ECO:0000313" key="9">
    <source>
        <dbReference type="Proteomes" id="UP001432014"/>
    </source>
</evidence>
<evidence type="ECO:0000313" key="8">
    <source>
        <dbReference type="EMBL" id="WUS54820.1"/>
    </source>
</evidence>
<evidence type="ECO:0000256" key="2">
    <source>
        <dbReference type="ARBA" id="ARBA00022643"/>
    </source>
</evidence>
<dbReference type="InterPro" id="IPR016215">
    <property type="entry name" value="NTA_MOA"/>
</dbReference>
<keyword evidence="9" id="KW-1185">Reference proteome</keyword>
<protein>
    <submittedName>
        <fullName evidence="8">LLM class flavin-dependent oxidoreductase</fullName>
    </submittedName>
</protein>
<dbReference type="PANTHER" id="PTHR30011:SF16">
    <property type="entry name" value="C2H2 FINGER DOMAIN TRANSCRIPTION FACTOR (EUROFUNG)-RELATED"/>
    <property type="match status" value="1"/>
</dbReference>
<comment type="similarity">
    <text evidence="5">Belongs to the NtaA/SnaA/DszA monooxygenase family.</text>
</comment>
<feature type="compositionally biased region" description="Pro residues" evidence="6">
    <location>
        <begin position="306"/>
        <end position="316"/>
    </location>
</feature>
<feature type="domain" description="Luciferase-like" evidence="7">
    <location>
        <begin position="31"/>
        <end position="364"/>
    </location>
</feature>
<reference evidence="8 9" key="1">
    <citation type="submission" date="2022-10" db="EMBL/GenBank/DDBJ databases">
        <title>The complete genomes of actinobacterial strains from the NBC collection.</title>
        <authorList>
            <person name="Joergensen T.S."/>
            <person name="Alvarez Arevalo M."/>
            <person name="Sterndorff E.B."/>
            <person name="Faurdal D."/>
            <person name="Vuksanovic O."/>
            <person name="Mourched A.-S."/>
            <person name="Charusanti P."/>
            <person name="Shaw S."/>
            <person name="Blin K."/>
            <person name="Weber T."/>
        </authorList>
    </citation>
    <scope>NUCLEOTIDE SEQUENCE [LARGE SCALE GENOMIC DNA]</scope>
    <source>
        <strain evidence="8 9">NBC_01247</strain>
    </source>
</reference>
<gene>
    <name evidence="8" type="ORF">OG469_04410</name>
</gene>
<dbReference type="Gene3D" id="3.20.20.30">
    <property type="entry name" value="Luciferase-like domain"/>
    <property type="match status" value="1"/>
</dbReference>
<evidence type="ECO:0000256" key="5">
    <source>
        <dbReference type="ARBA" id="ARBA00033748"/>
    </source>
</evidence>
<dbReference type="PIRSF" id="PIRSF000337">
    <property type="entry name" value="NTA_MOA"/>
    <property type="match status" value="1"/>
</dbReference>
<keyword evidence="2" id="KW-0288">FMN</keyword>
<organism evidence="8 9">
    <name type="scientific">Kitasatospora herbaricolor</name>
    <dbReference type="NCBI Taxonomy" id="68217"/>
    <lineage>
        <taxon>Bacteria</taxon>
        <taxon>Bacillati</taxon>
        <taxon>Actinomycetota</taxon>
        <taxon>Actinomycetes</taxon>
        <taxon>Kitasatosporales</taxon>
        <taxon>Streptomycetaceae</taxon>
        <taxon>Kitasatospora</taxon>
    </lineage>
</organism>
<dbReference type="PANTHER" id="PTHR30011">
    <property type="entry name" value="ALKANESULFONATE MONOOXYGENASE-RELATED"/>
    <property type="match status" value="1"/>
</dbReference>
<dbReference type="InterPro" id="IPR051260">
    <property type="entry name" value="Diverse_substr_monoxygenases"/>
</dbReference>
<dbReference type="Pfam" id="PF00296">
    <property type="entry name" value="Bac_luciferase"/>
    <property type="match status" value="1"/>
</dbReference>
<dbReference type="Proteomes" id="UP001432014">
    <property type="component" value="Chromosome"/>
</dbReference>
<accession>A0ABZ1W1W5</accession>
<evidence type="ECO:0000256" key="4">
    <source>
        <dbReference type="ARBA" id="ARBA00023033"/>
    </source>
</evidence>
<evidence type="ECO:0000256" key="3">
    <source>
        <dbReference type="ARBA" id="ARBA00023002"/>
    </source>
</evidence>
<dbReference type="EMBL" id="CP108482">
    <property type="protein sequence ID" value="WUS54820.1"/>
    <property type="molecule type" value="Genomic_DNA"/>
</dbReference>
<evidence type="ECO:0000256" key="1">
    <source>
        <dbReference type="ARBA" id="ARBA00022630"/>
    </source>
</evidence>
<name>A0ABZ1W1W5_9ACTN</name>
<proteinExistence type="inferred from homology"/>